<dbReference type="AlphaFoldDB" id="A0A8B3CLH1"/>
<reference evidence="2" key="1">
    <citation type="submission" date="2018-05" db="EMBL/GenBank/DDBJ databases">
        <title>Leptospira yasudae sp. nov. and Leptospira stimsonii sp. nov., two pathogenic species of the genus Leptospira isolated from environmental sources.</title>
        <authorList>
            <person name="Casanovas-Massana A."/>
            <person name="Hamond C."/>
            <person name="Santos L.A."/>
            <person name="Hacker K.P."/>
            <person name="Balassiano I."/>
            <person name="Medeiros M.A."/>
            <person name="Reis M.G."/>
            <person name="Ko A.I."/>
            <person name="Wunder E.A."/>
        </authorList>
    </citation>
    <scope>NUCLEOTIDE SEQUENCE [LARGE SCALE GENOMIC DNA]</scope>
    <source>
        <strain evidence="2">AMB6-RJ</strain>
    </source>
</reference>
<dbReference type="EMBL" id="QHCS01000005">
    <property type="protein sequence ID" value="RHX84424.1"/>
    <property type="molecule type" value="Genomic_DNA"/>
</dbReference>
<dbReference type="Proteomes" id="UP000266669">
    <property type="component" value="Unassembled WGS sequence"/>
</dbReference>
<comment type="caution">
    <text evidence="1">The sequence shown here is derived from an EMBL/GenBank/DDBJ whole genome shotgun (WGS) entry which is preliminary data.</text>
</comment>
<organism evidence="1 2">
    <name type="scientific">Leptospira stimsonii</name>
    <dbReference type="NCBI Taxonomy" id="2202203"/>
    <lineage>
        <taxon>Bacteria</taxon>
        <taxon>Pseudomonadati</taxon>
        <taxon>Spirochaetota</taxon>
        <taxon>Spirochaetia</taxon>
        <taxon>Leptospirales</taxon>
        <taxon>Leptospiraceae</taxon>
        <taxon>Leptospira</taxon>
    </lineage>
</organism>
<protein>
    <recommendedName>
        <fullName evidence="3">Lipoprotein</fullName>
    </recommendedName>
</protein>
<evidence type="ECO:0000313" key="2">
    <source>
        <dbReference type="Proteomes" id="UP000266669"/>
    </source>
</evidence>
<proteinExistence type="predicted"/>
<name>A0A8B3CLH1_9LEPT</name>
<gene>
    <name evidence="1" type="ORF">DLM78_16940</name>
</gene>
<accession>A0A8B3CLH1</accession>
<evidence type="ECO:0008006" key="3">
    <source>
        <dbReference type="Google" id="ProtNLM"/>
    </source>
</evidence>
<evidence type="ECO:0000313" key="1">
    <source>
        <dbReference type="EMBL" id="RHX84424.1"/>
    </source>
</evidence>
<dbReference type="RefSeq" id="WP_118983002.1">
    <property type="nucleotide sequence ID" value="NZ_QHCS01000005.1"/>
</dbReference>
<sequence length="161" mass="19311">MLYFSKVQMYLVTFILFFVFACTEKKPFIRLEKPDVAKGRLYVIRPIDSILAIWSYEFCLEKFKGHFKNNQERETIASFELENGHFFTEDLEEGFYRLSLSSKPNVEKIFRIEKGKSIFFRFMIFNEKEISIPDFFIREISESEALSDLLENEHLNETRKK</sequence>
<dbReference type="PROSITE" id="PS51257">
    <property type="entry name" value="PROKAR_LIPOPROTEIN"/>
    <property type="match status" value="1"/>
</dbReference>